<dbReference type="KEGG" id="slim:SCL_0112"/>
<name>A0A1B4XCC4_9GAMM</name>
<dbReference type="SMART" id="SM00072">
    <property type="entry name" value="GuKc"/>
    <property type="match status" value="1"/>
</dbReference>
<evidence type="ECO:0000256" key="5">
    <source>
        <dbReference type="ARBA" id="ARBA00022490"/>
    </source>
</evidence>
<evidence type="ECO:0000256" key="2">
    <source>
        <dbReference type="ARBA" id="ARBA00005790"/>
    </source>
</evidence>
<keyword evidence="14" id="KW-1185">Reference proteome</keyword>
<feature type="domain" description="Guanylate kinase-like" evidence="12">
    <location>
        <begin position="5"/>
        <end position="183"/>
    </location>
</feature>
<comment type="catalytic activity">
    <reaction evidence="11">
        <text>GMP + ATP = GDP + ADP</text>
        <dbReference type="Rhea" id="RHEA:20780"/>
        <dbReference type="ChEBI" id="CHEBI:30616"/>
        <dbReference type="ChEBI" id="CHEBI:58115"/>
        <dbReference type="ChEBI" id="CHEBI:58189"/>
        <dbReference type="ChEBI" id="CHEBI:456216"/>
        <dbReference type="EC" id="2.7.4.8"/>
    </reaction>
</comment>
<dbReference type="EC" id="2.7.4.8" evidence="3 11"/>
<evidence type="ECO:0000256" key="11">
    <source>
        <dbReference type="HAMAP-Rule" id="MF_00328"/>
    </source>
</evidence>
<dbReference type="GO" id="GO:0005524">
    <property type="term" value="F:ATP binding"/>
    <property type="evidence" value="ECO:0007669"/>
    <property type="project" value="UniProtKB-UniRule"/>
</dbReference>
<evidence type="ECO:0000313" key="13">
    <source>
        <dbReference type="EMBL" id="BAV32436.1"/>
    </source>
</evidence>
<evidence type="ECO:0000256" key="7">
    <source>
        <dbReference type="ARBA" id="ARBA00022741"/>
    </source>
</evidence>
<evidence type="ECO:0000256" key="8">
    <source>
        <dbReference type="ARBA" id="ARBA00022777"/>
    </source>
</evidence>
<dbReference type="PROSITE" id="PS50052">
    <property type="entry name" value="GUANYLATE_KINASE_2"/>
    <property type="match status" value="1"/>
</dbReference>
<comment type="function">
    <text evidence="11">Essential for recycling GMP and indirectly, cGMP.</text>
</comment>
<dbReference type="Proteomes" id="UP000243180">
    <property type="component" value="Chromosome"/>
</dbReference>
<comment type="similarity">
    <text evidence="2 11">Belongs to the guanylate kinase family.</text>
</comment>
<dbReference type="InterPro" id="IPR020590">
    <property type="entry name" value="Guanylate_kinase_CS"/>
</dbReference>
<dbReference type="InterPro" id="IPR008145">
    <property type="entry name" value="GK/Ca_channel_bsu"/>
</dbReference>
<dbReference type="GO" id="GO:0004385">
    <property type="term" value="F:GMP kinase activity"/>
    <property type="evidence" value="ECO:0007669"/>
    <property type="project" value="UniProtKB-UniRule"/>
</dbReference>
<dbReference type="Gene3D" id="3.40.50.300">
    <property type="entry name" value="P-loop containing nucleotide triphosphate hydrolases"/>
    <property type="match status" value="1"/>
</dbReference>
<keyword evidence="8 11" id="KW-0418">Kinase</keyword>
<dbReference type="EMBL" id="AP014879">
    <property type="protein sequence ID" value="BAV32436.1"/>
    <property type="molecule type" value="Genomic_DNA"/>
</dbReference>
<dbReference type="SUPFAM" id="SSF52540">
    <property type="entry name" value="P-loop containing nucleoside triphosphate hydrolases"/>
    <property type="match status" value="1"/>
</dbReference>
<evidence type="ECO:0000256" key="10">
    <source>
        <dbReference type="ARBA" id="ARBA00030128"/>
    </source>
</evidence>
<dbReference type="Gene3D" id="3.30.63.10">
    <property type="entry name" value="Guanylate Kinase phosphate binding domain"/>
    <property type="match status" value="1"/>
</dbReference>
<evidence type="ECO:0000256" key="4">
    <source>
        <dbReference type="ARBA" id="ARBA00016296"/>
    </source>
</evidence>
<dbReference type="AlphaFoldDB" id="A0A1B4XCC4"/>
<dbReference type="NCBIfam" id="TIGR03263">
    <property type="entry name" value="guanyl_kin"/>
    <property type="match status" value="1"/>
</dbReference>
<protein>
    <recommendedName>
        <fullName evidence="4 11">Guanylate kinase</fullName>
        <ecNumber evidence="3 11">2.7.4.8</ecNumber>
    </recommendedName>
    <alternativeName>
        <fullName evidence="10 11">GMP kinase</fullName>
    </alternativeName>
</protein>
<accession>A0A1B4XCC4</accession>
<evidence type="ECO:0000256" key="9">
    <source>
        <dbReference type="ARBA" id="ARBA00022840"/>
    </source>
</evidence>
<evidence type="ECO:0000256" key="1">
    <source>
        <dbReference type="ARBA" id="ARBA00004496"/>
    </source>
</evidence>
<dbReference type="PANTHER" id="PTHR23117:SF13">
    <property type="entry name" value="GUANYLATE KINASE"/>
    <property type="match status" value="1"/>
</dbReference>
<keyword evidence="7 11" id="KW-0547">Nucleotide-binding</keyword>
<dbReference type="InParanoid" id="A0A1B4XCC4"/>
<dbReference type="InterPro" id="IPR008144">
    <property type="entry name" value="Guanylate_kin-like_dom"/>
</dbReference>
<keyword evidence="6 11" id="KW-0808">Transferase</keyword>
<reference evidence="13 14" key="1">
    <citation type="submission" date="2015-05" db="EMBL/GenBank/DDBJ databases">
        <title>Complete genome sequence of a sulfur-oxidizing gammaproteobacterium strain HA5.</title>
        <authorList>
            <person name="Miura A."/>
            <person name="Kojima H."/>
            <person name="Fukui M."/>
        </authorList>
    </citation>
    <scope>NUCLEOTIDE SEQUENCE [LARGE SCALE GENOMIC DNA]</scope>
    <source>
        <strain evidence="13 14">HA5</strain>
    </source>
</reference>
<evidence type="ECO:0000256" key="6">
    <source>
        <dbReference type="ARBA" id="ARBA00022679"/>
    </source>
</evidence>
<dbReference type="HAMAP" id="MF_00328">
    <property type="entry name" value="Guanylate_kinase"/>
    <property type="match status" value="1"/>
</dbReference>
<feature type="binding site" evidence="11">
    <location>
        <begin position="12"/>
        <end position="19"/>
    </location>
    <ligand>
        <name>ATP</name>
        <dbReference type="ChEBI" id="CHEBI:30616"/>
    </ligand>
</feature>
<dbReference type="FunCoup" id="A0A1B4XCC4">
    <property type="interactions" value="471"/>
</dbReference>
<dbReference type="OrthoDB" id="9808150at2"/>
<sequence length="202" mass="22230">MNNKGKLFIFSAASGTGKTSLAKALVEHMPDVAFSVSHTTRAPRPGEQHGVHYYFVNQAQFDEMVAADRFLEHAKVFGNSYGTSRAVTENLLRQGKSVIFDIDWQGARAIKEKMPEAVSIFILPPSRAALEARLTGRGQDAPEVIDKRMRAAVSEMSHYKEFDHLVVNDDFNAALADLKAIIRGDGSPRPVQVDMDALLSEA</sequence>
<dbReference type="FunFam" id="3.30.63.10:FF:000002">
    <property type="entry name" value="Guanylate kinase 1"/>
    <property type="match status" value="1"/>
</dbReference>
<dbReference type="Pfam" id="PF00625">
    <property type="entry name" value="Guanylate_kin"/>
    <property type="match status" value="1"/>
</dbReference>
<proteinExistence type="inferred from homology"/>
<evidence type="ECO:0000313" key="14">
    <source>
        <dbReference type="Proteomes" id="UP000243180"/>
    </source>
</evidence>
<keyword evidence="9 11" id="KW-0067">ATP-binding</keyword>
<dbReference type="PROSITE" id="PS00856">
    <property type="entry name" value="GUANYLATE_KINASE_1"/>
    <property type="match status" value="1"/>
</dbReference>
<organism evidence="13 14">
    <name type="scientific">Sulfuricaulis limicola</name>
    <dbReference type="NCBI Taxonomy" id="1620215"/>
    <lineage>
        <taxon>Bacteria</taxon>
        <taxon>Pseudomonadati</taxon>
        <taxon>Pseudomonadota</taxon>
        <taxon>Gammaproteobacteria</taxon>
        <taxon>Acidiferrobacterales</taxon>
        <taxon>Acidiferrobacteraceae</taxon>
        <taxon>Sulfuricaulis</taxon>
    </lineage>
</organism>
<gene>
    <name evidence="11" type="primary">gmk</name>
    <name evidence="13" type="ORF">SCL_0112</name>
</gene>
<comment type="subcellular location">
    <subcellularLocation>
        <location evidence="1 11">Cytoplasm</location>
    </subcellularLocation>
</comment>
<dbReference type="GO" id="GO:0005829">
    <property type="term" value="C:cytosol"/>
    <property type="evidence" value="ECO:0007669"/>
    <property type="project" value="TreeGrafter"/>
</dbReference>
<dbReference type="InterPro" id="IPR017665">
    <property type="entry name" value="Guanylate_kinase"/>
</dbReference>
<evidence type="ECO:0000259" key="12">
    <source>
        <dbReference type="PROSITE" id="PS50052"/>
    </source>
</evidence>
<dbReference type="InterPro" id="IPR027417">
    <property type="entry name" value="P-loop_NTPase"/>
</dbReference>
<keyword evidence="5 11" id="KW-0963">Cytoplasm</keyword>
<dbReference type="RefSeq" id="WP_096359116.1">
    <property type="nucleotide sequence ID" value="NZ_AP014879.1"/>
</dbReference>
<dbReference type="PANTHER" id="PTHR23117">
    <property type="entry name" value="GUANYLATE KINASE-RELATED"/>
    <property type="match status" value="1"/>
</dbReference>
<dbReference type="FunFam" id="3.40.50.300:FF:000084">
    <property type="entry name" value="Guanylate kinase"/>
    <property type="match status" value="1"/>
</dbReference>
<dbReference type="CDD" id="cd00071">
    <property type="entry name" value="GMPK"/>
    <property type="match status" value="1"/>
</dbReference>
<evidence type="ECO:0000256" key="3">
    <source>
        <dbReference type="ARBA" id="ARBA00012961"/>
    </source>
</evidence>